<dbReference type="HOGENOM" id="CLU_3335647_0_0_1"/>
<organism evidence="1">
    <name type="scientific">Fusarium oxysporum f. sp. conglutinans race 2 54008</name>
    <dbReference type="NCBI Taxonomy" id="1089457"/>
    <lineage>
        <taxon>Eukaryota</taxon>
        <taxon>Fungi</taxon>
        <taxon>Dikarya</taxon>
        <taxon>Ascomycota</taxon>
        <taxon>Pezizomycotina</taxon>
        <taxon>Sordariomycetes</taxon>
        <taxon>Hypocreomycetidae</taxon>
        <taxon>Hypocreales</taxon>
        <taxon>Nectriaceae</taxon>
        <taxon>Fusarium</taxon>
        <taxon>Fusarium oxysporum species complex</taxon>
    </lineage>
</organism>
<reference evidence="1" key="1">
    <citation type="submission" date="2011-11" db="EMBL/GenBank/DDBJ databases">
        <title>The Genome Sequence of Fusarium oxysporum PHW808.</title>
        <authorList>
            <consortium name="The Broad Institute Genome Sequencing Platform"/>
            <person name="Ma L.-J."/>
            <person name="Gale L.R."/>
            <person name="Schwartz D.C."/>
            <person name="Zhou S."/>
            <person name="Corby-Kistler H."/>
            <person name="Young S.K."/>
            <person name="Zeng Q."/>
            <person name="Gargeya S."/>
            <person name="Fitzgerald M."/>
            <person name="Haas B."/>
            <person name="Abouelleil A."/>
            <person name="Alvarado L."/>
            <person name="Arachchi H.M."/>
            <person name="Berlin A."/>
            <person name="Brown A."/>
            <person name="Chapman S.B."/>
            <person name="Chen Z."/>
            <person name="Dunbar C."/>
            <person name="Freedman E."/>
            <person name="Gearin G."/>
            <person name="Goldberg J."/>
            <person name="Griggs A."/>
            <person name="Gujja S."/>
            <person name="Heiman D."/>
            <person name="Howarth C."/>
            <person name="Larson L."/>
            <person name="Lui A."/>
            <person name="MacDonald P.J.P."/>
            <person name="Montmayeur A."/>
            <person name="Murphy C."/>
            <person name="Neiman D."/>
            <person name="Pearson M."/>
            <person name="Priest M."/>
            <person name="Roberts A."/>
            <person name="Saif S."/>
            <person name="Shea T."/>
            <person name="Shenoy N."/>
            <person name="Sisk P."/>
            <person name="Stolte C."/>
            <person name="Sykes S."/>
            <person name="Wortman J."/>
            <person name="Nusbaum C."/>
            <person name="Birren B."/>
        </authorList>
    </citation>
    <scope>NUCLEOTIDE SEQUENCE [LARGE SCALE GENOMIC DNA]</scope>
    <source>
        <strain evidence="1">54008</strain>
    </source>
</reference>
<reference evidence="1" key="2">
    <citation type="submission" date="2014-03" db="EMBL/GenBank/DDBJ databases">
        <title>The Genome Annotation of Fusarium oxysporum PHW808.</title>
        <authorList>
            <consortium name="The Broad Institute Genomics Platform"/>
            <person name="Ma L.-J."/>
            <person name="Corby-Kistler H."/>
            <person name="Broz K."/>
            <person name="Gale L.R."/>
            <person name="Jonkers W."/>
            <person name="O'Donnell K."/>
            <person name="Ploetz R."/>
            <person name="Steinberg C."/>
            <person name="Schwartz D.C."/>
            <person name="VanEtten H."/>
            <person name="Zhou S."/>
            <person name="Young S.K."/>
            <person name="Zeng Q."/>
            <person name="Gargeya S."/>
            <person name="Fitzgerald M."/>
            <person name="Abouelleil A."/>
            <person name="Alvarado L."/>
            <person name="Chapman S.B."/>
            <person name="Gainer-Dewar J."/>
            <person name="Goldberg J."/>
            <person name="Griggs A."/>
            <person name="Gujja S."/>
            <person name="Hansen M."/>
            <person name="Howarth C."/>
            <person name="Imamovic A."/>
            <person name="Ireland A."/>
            <person name="Larimer J."/>
            <person name="McCowan C."/>
            <person name="Murphy C."/>
            <person name="Pearson M."/>
            <person name="Poon T.W."/>
            <person name="Priest M."/>
            <person name="Roberts A."/>
            <person name="Saif S."/>
            <person name="Shea T."/>
            <person name="Sykes S."/>
            <person name="Wortman J."/>
            <person name="Nusbaum C."/>
            <person name="Birren B."/>
        </authorList>
    </citation>
    <scope>NUCLEOTIDE SEQUENCE</scope>
    <source>
        <strain evidence="1">54008</strain>
    </source>
</reference>
<proteinExistence type="predicted"/>
<dbReference type="EMBL" id="KK033281">
    <property type="protein sequence ID" value="EXL68797.1"/>
    <property type="molecule type" value="Genomic_DNA"/>
</dbReference>
<gene>
    <name evidence="1" type="ORF">FOPG_15161</name>
</gene>
<dbReference type="AlphaFoldDB" id="X0GYV4"/>
<dbReference type="Proteomes" id="UP000030676">
    <property type="component" value="Unassembled WGS sequence"/>
</dbReference>
<sequence>MGKQMVEIKEQMTKELQRVREQLETIAANARDVVYIAQ</sequence>
<protein>
    <submittedName>
        <fullName evidence="1">Uncharacterized protein</fullName>
    </submittedName>
</protein>
<evidence type="ECO:0000313" key="1">
    <source>
        <dbReference type="EMBL" id="EXL68797.1"/>
    </source>
</evidence>
<accession>X0GYV4</accession>
<name>X0GYV4_FUSOX</name>